<sequence>MESNFSHDSMTPEGNGGTTFSIVSLSVAIDYISLRCLLVRFRDLYPDFLDTVGNLVVTTATGRGFPVVDFICLNEQAAIISTILEYFKNEDWSGGNYFAMSVPCHLLLEKNHEPVNVSDQDLLT</sequence>
<organism evidence="1 2">
    <name type="scientific">Phytophthora fragariaefolia</name>
    <dbReference type="NCBI Taxonomy" id="1490495"/>
    <lineage>
        <taxon>Eukaryota</taxon>
        <taxon>Sar</taxon>
        <taxon>Stramenopiles</taxon>
        <taxon>Oomycota</taxon>
        <taxon>Peronosporomycetes</taxon>
        <taxon>Peronosporales</taxon>
        <taxon>Peronosporaceae</taxon>
        <taxon>Phytophthora</taxon>
    </lineage>
</organism>
<comment type="caution">
    <text evidence="1">The sequence shown here is derived from an EMBL/GenBank/DDBJ whole genome shotgun (WGS) entry which is preliminary data.</text>
</comment>
<dbReference type="OrthoDB" id="166650at2759"/>
<keyword evidence="2" id="KW-1185">Reference proteome</keyword>
<dbReference type="AlphaFoldDB" id="A0A9W6Y453"/>
<gene>
    <name evidence="1" type="ORF">Pfra01_002315700</name>
</gene>
<evidence type="ECO:0000313" key="2">
    <source>
        <dbReference type="Proteomes" id="UP001165121"/>
    </source>
</evidence>
<proteinExistence type="predicted"/>
<evidence type="ECO:0000313" key="1">
    <source>
        <dbReference type="EMBL" id="GMF55147.1"/>
    </source>
</evidence>
<dbReference type="EMBL" id="BSXT01003663">
    <property type="protein sequence ID" value="GMF55147.1"/>
    <property type="molecule type" value="Genomic_DNA"/>
</dbReference>
<name>A0A9W6Y453_9STRA</name>
<accession>A0A9W6Y453</accession>
<protein>
    <submittedName>
        <fullName evidence="1">Unnamed protein product</fullName>
    </submittedName>
</protein>
<dbReference type="Proteomes" id="UP001165121">
    <property type="component" value="Unassembled WGS sequence"/>
</dbReference>
<reference evidence="1" key="1">
    <citation type="submission" date="2023-04" db="EMBL/GenBank/DDBJ databases">
        <title>Phytophthora fragariaefolia NBRC 109709.</title>
        <authorList>
            <person name="Ichikawa N."/>
            <person name="Sato H."/>
            <person name="Tonouchi N."/>
        </authorList>
    </citation>
    <scope>NUCLEOTIDE SEQUENCE</scope>
    <source>
        <strain evidence="1">NBRC 109709</strain>
    </source>
</reference>